<dbReference type="PANTHER" id="PTHR34293">
    <property type="entry name" value="HTH-TYPE TRANSCRIPTIONAL REGULATOR TRMBL2"/>
    <property type="match status" value="1"/>
</dbReference>
<organism evidence="2 3">
    <name type="scientific">Kitasatospora paranensis</name>
    <dbReference type="NCBI Taxonomy" id="258053"/>
    <lineage>
        <taxon>Bacteria</taxon>
        <taxon>Bacillati</taxon>
        <taxon>Actinomycetota</taxon>
        <taxon>Actinomycetes</taxon>
        <taxon>Kitasatosporales</taxon>
        <taxon>Streptomycetaceae</taxon>
        <taxon>Kitasatospora</taxon>
    </lineage>
</organism>
<feature type="compositionally biased region" description="Basic and acidic residues" evidence="1">
    <location>
        <begin position="359"/>
        <end position="370"/>
    </location>
</feature>
<dbReference type="SUPFAM" id="SSF46894">
    <property type="entry name" value="C-terminal effector domain of the bipartite response regulators"/>
    <property type="match status" value="1"/>
</dbReference>
<dbReference type="Gene3D" id="3.30.870.10">
    <property type="entry name" value="Endonuclease Chain A"/>
    <property type="match status" value="1"/>
</dbReference>
<feature type="region of interest" description="Disordered" evidence="1">
    <location>
        <begin position="341"/>
        <end position="370"/>
    </location>
</feature>
<dbReference type="InterPro" id="IPR051797">
    <property type="entry name" value="TrmB-like"/>
</dbReference>
<name>A0ABW2FUR7_9ACTN</name>
<reference evidence="3" key="1">
    <citation type="journal article" date="2019" name="Int. J. Syst. Evol. Microbiol.">
        <title>The Global Catalogue of Microorganisms (GCM) 10K type strain sequencing project: providing services to taxonomists for standard genome sequencing and annotation.</title>
        <authorList>
            <consortium name="The Broad Institute Genomics Platform"/>
            <consortium name="The Broad Institute Genome Sequencing Center for Infectious Disease"/>
            <person name="Wu L."/>
            <person name="Ma J."/>
        </authorList>
    </citation>
    <scope>NUCLEOTIDE SEQUENCE [LARGE SCALE GENOMIC DNA]</scope>
    <source>
        <strain evidence="3">CGMCC 1.12859</strain>
    </source>
</reference>
<dbReference type="Proteomes" id="UP001596435">
    <property type="component" value="Unassembled WGS sequence"/>
</dbReference>
<evidence type="ECO:0000256" key="1">
    <source>
        <dbReference type="SAM" id="MobiDB-lite"/>
    </source>
</evidence>
<keyword evidence="3" id="KW-1185">Reference proteome</keyword>
<gene>
    <name evidence="2" type="ORF">ACFQMG_15590</name>
</gene>
<dbReference type="Gene3D" id="1.10.10.10">
    <property type="entry name" value="Winged helix-like DNA-binding domain superfamily/Winged helix DNA-binding domain"/>
    <property type="match status" value="1"/>
</dbReference>
<dbReference type="InterPro" id="IPR036388">
    <property type="entry name" value="WH-like_DNA-bd_sf"/>
</dbReference>
<evidence type="ECO:0000313" key="2">
    <source>
        <dbReference type="EMBL" id="MFC7180980.1"/>
    </source>
</evidence>
<dbReference type="PANTHER" id="PTHR34293:SF1">
    <property type="entry name" value="HTH-TYPE TRANSCRIPTIONAL REGULATOR TRMBL2"/>
    <property type="match status" value="1"/>
</dbReference>
<dbReference type="EMBL" id="JBHTAJ010000025">
    <property type="protein sequence ID" value="MFC7180980.1"/>
    <property type="molecule type" value="Genomic_DNA"/>
</dbReference>
<dbReference type="InterPro" id="IPR016032">
    <property type="entry name" value="Sig_transdc_resp-reg_C-effctor"/>
</dbReference>
<sequence>MSSERKSGGEGSALSPGARALYLHALRTGGRLADHTARDLTDDAAEAAPGGDALQELLALGLLTPEVGPPGTFAIKDPRQLAESLSGDLQARAADLLLRSIALNTALHNLGPEYQAHTTGPEKGGAIEYVQGRGNINQLVATLLEGCTKEMLTAQPGGGRGVDALKIAIDRDMKFVQRGGTIRTIYQPSARYSNPTIEYVREVTQEGCQVRTLDEAFHKLIVLDREVAVVTVGGEENRDSAAFIRDEAVLSYIVGVFDSQWERAIPFTGVHEIPRAVVSSMRRQIIRLMLQGVGHRTIARRLGLSERTLARHIAELREEYEVETLFQLGWKLAQNAEGPMHLDASTLPLDSPETPTSDCHPERGLPQHWQ</sequence>
<dbReference type="RefSeq" id="WP_345706673.1">
    <property type="nucleotide sequence ID" value="NZ_BAABKV010000001.1"/>
</dbReference>
<comment type="caution">
    <text evidence="2">The sequence shown here is derived from an EMBL/GenBank/DDBJ whole genome shotgun (WGS) entry which is preliminary data.</text>
</comment>
<accession>A0ABW2FUR7</accession>
<dbReference type="Pfam" id="PF13551">
    <property type="entry name" value="HTH_29"/>
    <property type="match status" value="1"/>
</dbReference>
<proteinExistence type="predicted"/>
<protein>
    <submittedName>
        <fullName evidence="2">Helix-turn-helix domain-containing protein</fullName>
    </submittedName>
</protein>
<evidence type="ECO:0000313" key="3">
    <source>
        <dbReference type="Proteomes" id="UP001596435"/>
    </source>
</evidence>